<name>A0A6M3J567_9ZZZZ</name>
<dbReference type="Gene3D" id="3.40.50.150">
    <property type="entry name" value="Vaccinia Virus protein VP39"/>
    <property type="match status" value="1"/>
</dbReference>
<dbReference type="InterPro" id="IPR008884">
    <property type="entry name" value="TylF_MeTrfase"/>
</dbReference>
<protein>
    <submittedName>
        <fullName evidence="1">Putative methyltransferase</fullName>
    </submittedName>
</protein>
<dbReference type="PANTHER" id="PTHR40036">
    <property type="entry name" value="MACROCIN O-METHYLTRANSFERASE"/>
    <property type="match status" value="1"/>
</dbReference>
<dbReference type="SUPFAM" id="SSF53335">
    <property type="entry name" value="S-adenosyl-L-methionine-dependent methyltransferases"/>
    <property type="match status" value="1"/>
</dbReference>
<dbReference type="PANTHER" id="PTHR40036:SF1">
    <property type="entry name" value="MACROCIN O-METHYLTRANSFERASE"/>
    <property type="match status" value="1"/>
</dbReference>
<evidence type="ECO:0000313" key="1">
    <source>
        <dbReference type="EMBL" id="QJA65199.1"/>
    </source>
</evidence>
<dbReference type="EMBL" id="MT141534">
    <property type="protein sequence ID" value="QJA65199.1"/>
    <property type="molecule type" value="Genomic_DNA"/>
</dbReference>
<reference evidence="1" key="1">
    <citation type="submission" date="2020-03" db="EMBL/GenBank/DDBJ databases">
        <title>The deep terrestrial virosphere.</title>
        <authorList>
            <person name="Holmfeldt K."/>
            <person name="Nilsson E."/>
            <person name="Simone D."/>
            <person name="Lopez-Fernandez M."/>
            <person name="Wu X."/>
            <person name="de Brujin I."/>
            <person name="Lundin D."/>
            <person name="Andersson A."/>
            <person name="Bertilsson S."/>
            <person name="Dopson M."/>
        </authorList>
    </citation>
    <scope>NUCLEOTIDE SEQUENCE</scope>
    <source>
        <strain evidence="1">MM415B00426</strain>
    </source>
</reference>
<organism evidence="1">
    <name type="scientific">viral metagenome</name>
    <dbReference type="NCBI Taxonomy" id="1070528"/>
    <lineage>
        <taxon>unclassified sequences</taxon>
        <taxon>metagenomes</taxon>
        <taxon>organismal metagenomes</taxon>
    </lineage>
</organism>
<sequence>MHNLSISDLTIENYEKYRELEHQIGRLYFMYKIIQRIVKLGIPGDFIEFGVYKGFSLIWLAYLKNLCGLYNRKVIGVDSFKGFPEETDYWKFGIFEDTSYDMVNEIIKKSIDYKDIVIIESWFNNSKLPDIFQKETRSLSLIHIDCDLKKSVNEVFYLIEPFLKGTQFLLFDDWGIVEEDIKSCFDTWLHNHPSTTAKLFSTTGITKYYEIKTD</sequence>
<proteinExistence type="predicted"/>
<dbReference type="InterPro" id="IPR029063">
    <property type="entry name" value="SAM-dependent_MTases_sf"/>
</dbReference>
<dbReference type="GO" id="GO:0008168">
    <property type="term" value="F:methyltransferase activity"/>
    <property type="evidence" value="ECO:0007669"/>
    <property type="project" value="UniProtKB-KW"/>
</dbReference>
<accession>A0A6M3J567</accession>
<dbReference type="AlphaFoldDB" id="A0A6M3J567"/>
<keyword evidence="1" id="KW-0808">Transferase</keyword>
<dbReference type="GO" id="GO:0032259">
    <property type="term" value="P:methylation"/>
    <property type="evidence" value="ECO:0007669"/>
    <property type="project" value="UniProtKB-KW"/>
</dbReference>
<keyword evidence="1" id="KW-0489">Methyltransferase</keyword>
<dbReference type="Pfam" id="PF05711">
    <property type="entry name" value="TylF"/>
    <property type="match status" value="1"/>
</dbReference>
<gene>
    <name evidence="1" type="ORF">MM415B00426_0005</name>
</gene>